<accession>A0A1T4PYT4</accession>
<gene>
    <name evidence="2" type="primary">def</name>
    <name evidence="3" type="ORF">SAMN02745116_01972</name>
</gene>
<dbReference type="PIRSF" id="PIRSF004749">
    <property type="entry name" value="Pep_def"/>
    <property type="match status" value="1"/>
</dbReference>
<name>A0A1T4PYT4_9ENTE</name>
<dbReference type="InterPro" id="IPR023635">
    <property type="entry name" value="Peptide_deformylase"/>
</dbReference>
<reference evidence="3 4" key="1">
    <citation type="submission" date="2017-02" db="EMBL/GenBank/DDBJ databases">
        <authorList>
            <person name="Peterson S.W."/>
        </authorList>
    </citation>
    <scope>NUCLEOTIDE SEQUENCE [LARGE SCALE GENOMIC DNA]</scope>
    <source>
        <strain evidence="3 4">ATCC BAA-1030</strain>
    </source>
</reference>
<comment type="catalytic activity">
    <reaction evidence="2">
        <text>N-terminal N-formyl-L-methionyl-[peptide] + H2O = N-terminal L-methionyl-[peptide] + formate</text>
        <dbReference type="Rhea" id="RHEA:24420"/>
        <dbReference type="Rhea" id="RHEA-COMP:10639"/>
        <dbReference type="Rhea" id="RHEA-COMP:10640"/>
        <dbReference type="ChEBI" id="CHEBI:15377"/>
        <dbReference type="ChEBI" id="CHEBI:15740"/>
        <dbReference type="ChEBI" id="CHEBI:49298"/>
        <dbReference type="ChEBI" id="CHEBI:64731"/>
        <dbReference type="EC" id="3.5.1.88"/>
    </reaction>
</comment>
<comment type="cofactor">
    <cofactor evidence="2">
        <name>Fe(2+)</name>
        <dbReference type="ChEBI" id="CHEBI:29033"/>
    </cofactor>
    <text evidence="2">Binds 1 Fe(2+) ion.</text>
</comment>
<dbReference type="EMBL" id="FUXI01000023">
    <property type="protein sequence ID" value="SJZ96128.1"/>
    <property type="molecule type" value="Genomic_DNA"/>
</dbReference>
<comment type="similarity">
    <text evidence="1 2">Belongs to the polypeptide deformylase family.</text>
</comment>
<comment type="function">
    <text evidence="2">Removes the formyl group from the N-terminal Met of newly synthesized proteins. Requires at least a dipeptide for an efficient rate of reaction. N-terminal L-methionine is a prerequisite for activity but the enzyme has broad specificity at other positions.</text>
</comment>
<dbReference type="STRING" id="263852.SAMN02745116_01972"/>
<dbReference type="AlphaFoldDB" id="A0A1T4PYT4"/>
<evidence type="ECO:0000313" key="3">
    <source>
        <dbReference type="EMBL" id="SJZ96128.1"/>
    </source>
</evidence>
<dbReference type="SUPFAM" id="SSF56420">
    <property type="entry name" value="Peptide deformylase"/>
    <property type="match status" value="1"/>
</dbReference>
<organism evidence="3 4">
    <name type="scientific">Pilibacter termitis</name>
    <dbReference type="NCBI Taxonomy" id="263852"/>
    <lineage>
        <taxon>Bacteria</taxon>
        <taxon>Bacillati</taxon>
        <taxon>Bacillota</taxon>
        <taxon>Bacilli</taxon>
        <taxon>Lactobacillales</taxon>
        <taxon>Enterococcaceae</taxon>
        <taxon>Pilibacter</taxon>
    </lineage>
</organism>
<feature type="active site" evidence="2">
    <location>
        <position position="132"/>
    </location>
</feature>
<feature type="binding site" evidence="2">
    <location>
        <position position="131"/>
    </location>
    <ligand>
        <name>Fe cation</name>
        <dbReference type="ChEBI" id="CHEBI:24875"/>
    </ligand>
</feature>
<dbReference type="PRINTS" id="PR01576">
    <property type="entry name" value="PDEFORMYLASE"/>
</dbReference>
<dbReference type="RefSeq" id="WP_078807890.1">
    <property type="nucleotide sequence ID" value="NZ_FUXI01000023.1"/>
</dbReference>
<dbReference type="Proteomes" id="UP000190328">
    <property type="component" value="Unassembled WGS sequence"/>
</dbReference>
<keyword evidence="2" id="KW-0408">Iron</keyword>
<dbReference type="CDD" id="cd00487">
    <property type="entry name" value="Pep_deformylase"/>
    <property type="match status" value="1"/>
</dbReference>
<evidence type="ECO:0000256" key="1">
    <source>
        <dbReference type="ARBA" id="ARBA00010759"/>
    </source>
</evidence>
<dbReference type="OrthoDB" id="9784988at2"/>
<dbReference type="Gene3D" id="3.90.45.10">
    <property type="entry name" value="Peptide deformylase"/>
    <property type="match status" value="1"/>
</dbReference>
<feature type="binding site" evidence="2">
    <location>
        <position position="135"/>
    </location>
    <ligand>
        <name>Fe cation</name>
        <dbReference type="ChEBI" id="CHEBI:24875"/>
    </ligand>
</feature>
<dbReference type="PANTHER" id="PTHR10458:SF22">
    <property type="entry name" value="PEPTIDE DEFORMYLASE"/>
    <property type="match status" value="1"/>
</dbReference>
<keyword evidence="2" id="KW-0648">Protein biosynthesis</keyword>
<dbReference type="Pfam" id="PF01327">
    <property type="entry name" value="Pep_deformylase"/>
    <property type="match status" value="1"/>
</dbReference>
<keyword evidence="2" id="KW-0479">Metal-binding</keyword>
<dbReference type="NCBIfam" id="NF001159">
    <property type="entry name" value="PRK00150.1-3"/>
    <property type="match status" value="1"/>
</dbReference>
<dbReference type="GO" id="GO:0046872">
    <property type="term" value="F:metal ion binding"/>
    <property type="evidence" value="ECO:0007669"/>
    <property type="project" value="UniProtKB-KW"/>
</dbReference>
<feature type="binding site" evidence="2">
    <location>
        <position position="89"/>
    </location>
    <ligand>
        <name>Fe cation</name>
        <dbReference type="ChEBI" id="CHEBI:24875"/>
    </ligand>
</feature>
<dbReference type="GO" id="GO:0042586">
    <property type="term" value="F:peptide deformylase activity"/>
    <property type="evidence" value="ECO:0007669"/>
    <property type="project" value="UniProtKB-UniRule"/>
</dbReference>
<dbReference type="HAMAP" id="MF_00163">
    <property type="entry name" value="Pep_deformylase"/>
    <property type="match status" value="1"/>
</dbReference>
<dbReference type="GO" id="GO:0006412">
    <property type="term" value="P:translation"/>
    <property type="evidence" value="ECO:0007669"/>
    <property type="project" value="UniProtKB-UniRule"/>
</dbReference>
<proteinExistence type="inferred from homology"/>
<dbReference type="EC" id="3.5.1.88" evidence="2"/>
<sequence>MILEVVKAPDKSLHRKTEVIEVVDEKLEKLLDDMYETMVENDGIGIAAPQVSSRKRVALVQLTPEDELFTLINPVITKKSGSDIFVEGCLSIPHVFGTVERAEEIVVEFHERSGNFVEMEASGFLARAIQHEVDHLDGILFTEKMIERIPEEELEDYYQKYEEEHND</sequence>
<dbReference type="NCBIfam" id="TIGR00079">
    <property type="entry name" value="pept_deformyl"/>
    <property type="match status" value="1"/>
</dbReference>
<dbReference type="PANTHER" id="PTHR10458">
    <property type="entry name" value="PEPTIDE DEFORMYLASE"/>
    <property type="match status" value="1"/>
</dbReference>
<evidence type="ECO:0000313" key="4">
    <source>
        <dbReference type="Proteomes" id="UP000190328"/>
    </source>
</evidence>
<keyword evidence="4" id="KW-1185">Reference proteome</keyword>
<dbReference type="InterPro" id="IPR036821">
    <property type="entry name" value="Peptide_deformylase_sf"/>
</dbReference>
<protein>
    <recommendedName>
        <fullName evidence="2">Peptide deformylase</fullName>
        <shortName evidence="2">PDF</shortName>
        <ecNumber evidence="2">3.5.1.88</ecNumber>
    </recommendedName>
    <alternativeName>
        <fullName evidence="2">Polypeptide deformylase</fullName>
    </alternativeName>
</protein>
<evidence type="ECO:0000256" key="2">
    <source>
        <dbReference type="HAMAP-Rule" id="MF_00163"/>
    </source>
</evidence>
<keyword evidence="2" id="KW-0378">Hydrolase</keyword>